<evidence type="ECO:0000256" key="1">
    <source>
        <dbReference type="SAM" id="MobiDB-lite"/>
    </source>
</evidence>
<evidence type="ECO:0000313" key="2">
    <source>
        <dbReference type="EMBL" id="PLW05819.1"/>
    </source>
</evidence>
<feature type="compositionally biased region" description="Polar residues" evidence="1">
    <location>
        <begin position="73"/>
        <end position="88"/>
    </location>
</feature>
<feature type="region of interest" description="Disordered" evidence="1">
    <location>
        <begin position="135"/>
        <end position="207"/>
    </location>
</feature>
<dbReference type="Proteomes" id="UP000235388">
    <property type="component" value="Unassembled WGS sequence"/>
</dbReference>
<feature type="compositionally biased region" description="Polar residues" evidence="1">
    <location>
        <begin position="11"/>
        <end position="33"/>
    </location>
</feature>
<reference evidence="2 3" key="1">
    <citation type="submission" date="2017-11" db="EMBL/GenBank/DDBJ databases">
        <title>De novo assembly and phasing of dikaryotic genomes from two isolates of Puccinia coronata f. sp. avenae, the causal agent of oat crown rust.</title>
        <authorList>
            <person name="Miller M.E."/>
            <person name="Zhang Y."/>
            <person name="Omidvar V."/>
            <person name="Sperschneider J."/>
            <person name="Schwessinger B."/>
            <person name="Raley C."/>
            <person name="Palmer J.M."/>
            <person name="Garnica D."/>
            <person name="Upadhyaya N."/>
            <person name="Rathjen J."/>
            <person name="Taylor J.M."/>
            <person name="Park R.F."/>
            <person name="Dodds P.N."/>
            <person name="Hirsch C.D."/>
            <person name="Kianian S.F."/>
            <person name="Figueroa M."/>
        </authorList>
    </citation>
    <scope>NUCLEOTIDE SEQUENCE [LARGE SCALE GENOMIC DNA]</scope>
    <source>
        <strain evidence="2">12NC29</strain>
    </source>
</reference>
<dbReference type="AlphaFoldDB" id="A0A2N5RXU3"/>
<sequence>MSPHSLPHPVSQPSTSSHTNQQSALGVVSQQQVRRPHHDDSPSGSPDQPRLYQPEIRRVALLSPDLQLQSSPHHQNTDIYPSQATSKWASQQAMSSSAHHFRSSHTASSTCSPTQRCSFWPSSLRLTDLSINPLPHPQPTYAHELSPWFQPHHGPSPQVESSSRRSENSLRERLHQPLSHELEQLPQTGFSTDHLASGQDHFAQSLP</sequence>
<name>A0A2N5RXU3_9BASI</name>
<comment type="caution">
    <text evidence="2">The sequence shown here is derived from an EMBL/GenBank/DDBJ whole genome shotgun (WGS) entry which is preliminary data.</text>
</comment>
<dbReference type="STRING" id="200324.A0A2N5RXU3"/>
<feature type="compositionally biased region" description="Basic and acidic residues" evidence="1">
    <location>
        <begin position="162"/>
        <end position="183"/>
    </location>
</feature>
<feature type="region of interest" description="Disordered" evidence="1">
    <location>
        <begin position="1"/>
        <end position="94"/>
    </location>
</feature>
<proteinExistence type="predicted"/>
<evidence type="ECO:0000313" key="3">
    <source>
        <dbReference type="Proteomes" id="UP000235388"/>
    </source>
</evidence>
<keyword evidence="3" id="KW-1185">Reference proteome</keyword>
<accession>A0A2N5RXU3</accession>
<feature type="compositionally biased region" description="Low complexity" evidence="1">
    <location>
        <begin position="61"/>
        <end position="72"/>
    </location>
</feature>
<dbReference type="EMBL" id="PGCJ01001385">
    <property type="protein sequence ID" value="PLW05819.1"/>
    <property type="molecule type" value="Genomic_DNA"/>
</dbReference>
<organism evidence="2 3">
    <name type="scientific">Puccinia coronata f. sp. avenae</name>
    <dbReference type="NCBI Taxonomy" id="200324"/>
    <lineage>
        <taxon>Eukaryota</taxon>
        <taxon>Fungi</taxon>
        <taxon>Dikarya</taxon>
        <taxon>Basidiomycota</taxon>
        <taxon>Pucciniomycotina</taxon>
        <taxon>Pucciniomycetes</taxon>
        <taxon>Pucciniales</taxon>
        <taxon>Pucciniaceae</taxon>
        <taxon>Puccinia</taxon>
    </lineage>
</organism>
<gene>
    <name evidence="2" type="ORF">PCANC_25749</name>
</gene>
<protein>
    <submittedName>
        <fullName evidence="2">Uncharacterized protein</fullName>
    </submittedName>
</protein>